<evidence type="ECO:0000313" key="1">
    <source>
        <dbReference type="EMBL" id="CBY11694.1"/>
    </source>
</evidence>
<name>E4XPA6_OIKDI</name>
<evidence type="ECO:0000313" key="2">
    <source>
        <dbReference type="Proteomes" id="UP000001307"/>
    </source>
</evidence>
<dbReference type="Proteomes" id="UP000001307">
    <property type="component" value="Unassembled WGS sequence"/>
</dbReference>
<gene>
    <name evidence="1" type="ORF">GSOID_T00016871001</name>
</gene>
<dbReference type="SUPFAM" id="SSF117281">
    <property type="entry name" value="Kelch motif"/>
    <property type="match status" value="1"/>
</dbReference>
<dbReference type="EMBL" id="FN653091">
    <property type="protein sequence ID" value="CBY11694.1"/>
    <property type="molecule type" value="Genomic_DNA"/>
</dbReference>
<organism evidence="1">
    <name type="scientific">Oikopleura dioica</name>
    <name type="common">Tunicate</name>
    <dbReference type="NCBI Taxonomy" id="34765"/>
    <lineage>
        <taxon>Eukaryota</taxon>
        <taxon>Metazoa</taxon>
        <taxon>Chordata</taxon>
        <taxon>Tunicata</taxon>
        <taxon>Appendicularia</taxon>
        <taxon>Copelata</taxon>
        <taxon>Oikopleuridae</taxon>
        <taxon>Oikopleura</taxon>
    </lineage>
</organism>
<keyword evidence="2" id="KW-1185">Reference proteome</keyword>
<protein>
    <submittedName>
        <fullName evidence="1">Uncharacterized protein</fullName>
    </submittedName>
</protein>
<dbReference type="AlphaFoldDB" id="E4XPA6"/>
<dbReference type="InParanoid" id="E4XPA6"/>
<dbReference type="Gene3D" id="2.120.10.80">
    <property type="entry name" value="Kelch-type beta propeller"/>
    <property type="match status" value="1"/>
</dbReference>
<dbReference type="InterPro" id="IPR015915">
    <property type="entry name" value="Kelch-typ_b-propeller"/>
</dbReference>
<accession>E4XPA6</accession>
<reference evidence="1" key="1">
    <citation type="journal article" date="2010" name="Science">
        <title>Plasticity of animal genome architecture unmasked by rapid evolution of a pelagic tunicate.</title>
        <authorList>
            <person name="Denoeud F."/>
            <person name="Henriet S."/>
            <person name="Mungpakdee S."/>
            <person name="Aury J.M."/>
            <person name="Da Silva C."/>
            <person name="Brinkmann H."/>
            <person name="Mikhaleva J."/>
            <person name="Olsen L.C."/>
            <person name="Jubin C."/>
            <person name="Canestro C."/>
            <person name="Bouquet J.M."/>
            <person name="Danks G."/>
            <person name="Poulain J."/>
            <person name="Campsteijn C."/>
            <person name="Adamski M."/>
            <person name="Cross I."/>
            <person name="Yadetie F."/>
            <person name="Muffato M."/>
            <person name="Louis A."/>
            <person name="Butcher S."/>
            <person name="Tsagkogeorga G."/>
            <person name="Konrad A."/>
            <person name="Singh S."/>
            <person name="Jensen M.F."/>
            <person name="Cong E.H."/>
            <person name="Eikeseth-Otteraa H."/>
            <person name="Noel B."/>
            <person name="Anthouard V."/>
            <person name="Porcel B.M."/>
            <person name="Kachouri-Lafond R."/>
            <person name="Nishino A."/>
            <person name="Ugolini M."/>
            <person name="Chourrout P."/>
            <person name="Nishida H."/>
            <person name="Aasland R."/>
            <person name="Huzurbazar S."/>
            <person name="Westhof E."/>
            <person name="Delsuc F."/>
            <person name="Lehrach H."/>
            <person name="Reinhardt R."/>
            <person name="Weissenbach J."/>
            <person name="Roy S.W."/>
            <person name="Artiguenave F."/>
            <person name="Postlethwait J.H."/>
            <person name="Manak J.R."/>
            <person name="Thompson E.M."/>
            <person name="Jaillon O."/>
            <person name="Du Pasquier L."/>
            <person name="Boudinot P."/>
            <person name="Liberles D.A."/>
            <person name="Volff J.N."/>
            <person name="Philippe H."/>
            <person name="Lenhard B."/>
            <person name="Roest Crollius H."/>
            <person name="Wincker P."/>
            <person name="Chourrout D."/>
        </authorList>
    </citation>
    <scope>NUCLEOTIDE SEQUENCE [LARGE SCALE GENOMIC DNA]</scope>
</reference>
<sequence length="187" mass="20781">MCIVPFPKKAVSKKIRSPEIFDGSSAVTTFETTYTHELGGLGFYQNQPATVGCSWNNHKKAETLTSTGWVALPDHPLALAGHSSIGLDDNSMILLGGHIGSTYQTGIWQIRENVWTRIGELTQSAAFGSAFYTARSIFFFAGNNSPYPNHRIDLTADEEIKEVVRIGNHERQYNYPVLLETENNRCL</sequence>
<proteinExistence type="predicted"/>